<keyword evidence="2" id="KW-1185">Reference proteome</keyword>
<dbReference type="Proteomes" id="UP001610563">
    <property type="component" value="Unassembled WGS sequence"/>
</dbReference>
<sequence>MTLSAADNSSGEAVLNLYYLPVVSKACLALSCKSFYGLLRSALNDKSLAWLRYLASPSPCREASFGSARSLPRNELLLKLEDDRWLYCSSCLKLHPHSHFSRLASRLPPYQRPCIKLPYGGIVDLCACLALTHSDAARLAEWIETGRPGKDLHQNIRREFRLVEFQLGMPRSKRPVLVHKCSATSRPNASLALATMVTLSADSHLVVKTQYVVSWSEPCTDLEHDPAFYPGGYRMRRDTQSIALCPHTKALVLSYGPHPPHLPGLTHRDTCGVCDTKIPLLLVTEDGDHHLIQTERNLGPMQNGRNKDFLEGDNYDRWQRGSRLADNDLEN</sequence>
<proteinExistence type="predicted"/>
<comment type="caution">
    <text evidence="1">The sequence shown here is derived from an EMBL/GenBank/DDBJ whole genome shotgun (WGS) entry which is preliminary data.</text>
</comment>
<accession>A0ABR4G0M7</accession>
<name>A0ABR4G0M7_9EURO</name>
<evidence type="ECO:0000313" key="1">
    <source>
        <dbReference type="EMBL" id="KAL2789067.1"/>
    </source>
</evidence>
<gene>
    <name evidence="1" type="ORF">BJX66DRAFT_352281</name>
</gene>
<dbReference type="EMBL" id="JBFTWV010000069">
    <property type="protein sequence ID" value="KAL2789067.1"/>
    <property type="molecule type" value="Genomic_DNA"/>
</dbReference>
<evidence type="ECO:0008006" key="3">
    <source>
        <dbReference type="Google" id="ProtNLM"/>
    </source>
</evidence>
<organism evidence="1 2">
    <name type="scientific">Aspergillus keveii</name>
    <dbReference type="NCBI Taxonomy" id="714993"/>
    <lineage>
        <taxon>Eukaryota</taxon>
        <taxon>Fungi</taxon>
        <taxon>Dikarya</taxon>
        <taxon>Ascomycota</taxon>
        <taxon>Pezizomycotina</taxon>
        <taxon>Eurotiomycetes</taxon>
        <taxon>Eurotiomycetidae</taxon>
        <taxon>Eurotiales</taxon>
        <taxon>Aspergillaceae</taxon>
        <taxon>Aspergillus</taxon>
        <taxon>Aspergillus subgen. Nidulantes</taxon>
    </lineage>
</organism>
<reference evidence="1 2" key="1">
    <citation type="submission" date="2024-07" db="EMBL/GenBank/DDBJ databases">
        <title>Section-level genome sequencing and comparative genomics of Aspergillus sections Usti and Cavernicolus.</title>
        <authorList>
            <consortium name="Lawrence Berkeley National Laboratory"/>
            <person name="Nybo J.L."/>
            <person name="Vesth T.C."/>
            <person name="Theobald S."/>
            <person name="Frisvad J.C."/>
            <person name="Larsen T.O."/>
            <person name="Kjaerboelling I."/>
            <person name="Rothschild-Mancinelli K."/>
            <person name="Lyhne E.K."/>
            <person name="Kogle M.E."/>
            <person name="Barry K."/>
            <person name="Clum A."/>
            <person name="Na H."/>
            <person name="Ledsgaard L."/>
            <person name="Lin J."/>
            <person name="Lipzen A."/>
            <person name="Kuo A."/>
            <person name="Riley R."/>
            <person name="Mondo S."/>
            <person name="Labutti K."/>
            <person name="Haridas S."/>
            <person name="Pangalinan J."/>
            <person name="Salamov A.A."/>
            <person name="Simmons B.A."/>
            <person name="Magnuson J.K."/>
            <person name="Chen J."/>
            <person name="Drula E."/>
            <person name="Henrissat B."/>
            <person name="Wiebenga A."/>
            <person name="Lubbers R.J."/>
            <person name="Gomes A.C."/>
            <person name="Makela M.R."/>
            <person name="Stajich J."/>
            <person name="Grigoriev I.V."/>
            <person name="Mortensen U.H."/>
            <person name="De Vries R.P."/>
            <person name="Baker S.E."/>
            <person name="Andersen M.R."/>
        </authorList>
    </citation>
    <scope>NUCLEOTIDE SEQUENCE [LARGE SCALE GENOMIC DNA]</scope>
    <source>
        <strain evidence="1 2">CBS 209.92</strain>
    </source>
</reference>
<evidence type="ECO:0000313" key="2">
    <source>
        <dbReference type="Proteomes" id="UP001610563"/>
    </source>
</evidence>
<protein>
    <recommendedName>
        <fullName evidence="3">F-box domain-containing protein</fullName>
    </recommendedName>
</protein>